<evidence type="ECO:0000256" key="12">
    <source>
        <dbReference type="ARBA" id="ARBA00031262"/>
    </source>
</evidence>
<dbReference type="SUPFAM" id="SSF53955">
    <property type="entry name" value="Lysozyme-like"/>
    <property type="match status" value="1"/>
</dbReference>
<reference evidence="13 14" key="1">
    <citation type="submission" date="2014-04" db="EMBL/GenBank/DDBJ databases">
        <title>Genome evolution of avian class.</title>
        <authorList>
            <person name="Zhang G."/>
            <person name="Li C."/>
        </authorList>
    </citation>
    <scope>NUCLEOTIDE SEQUENCE [LARGE SCALE GENOMIC DNA]</scope>
    <source>
        <strain evidence="13">BGI_N337</strain>
    </source>
</reference>
<evidence type="ECO:0000256" key="6">
    <source>
        <dbReference type="ARBA" id="ARBA00022525"/>
    </source>
</evidence>
<dbReference type="GO" id="GO:0003796">
    <property type="term" value="F:lysozyme activity"/>
    <property type="evidence" value="ECO:0007669"/>
    <property type="project" value="UniProtKB-EC"/>
</dbReference>
<dbReference type="Gene3D" id="1.10.530.10">
    <property type="match status" value="1"/>
</dbReference>
<dbReference type="InterPro" id="IPR023346">
    <property type="entry name" value="Lysozyme-like_dom_sf"/>
</dbReference>
<gene>
    <name evidence="13" type="ORF">N337_13236</name>
</gene>
<evidence type="ECO:0000256" key="5">
    <source>
        <dbReference type="ARBA" id="ARBA00016485"/>
    </source>
</evidence>
<comment type="similarity">
    <text evidence="3">Belongs to the glycosyl hydrolase 23 family.</text>
</comment>
<keyword evidence="6" id="KW-0964">Secreted</keyword>
<keyword evidence="8" id="KW-0081">Bacteriolytic enzyme</keyword>
<evidence type="ECO:0000256" key="2">
    <source>
        <dbReference type="ARBA" id="ARBA00004613"/>
    </source>
</evidence>
<accession>A0A091VC01</accession>
<evidence type="ECO:0000256" key="7">
    <source>
        <dbReference type="ARBA" id="ARBA00022529"/>
    </source>
</evidence>
<dbReference type="GO" id="GO:0009253">
    <property type="term" value="P:peptidoglycan catabolic process"/>
    <property type="evidence" value="ECO:0007669"/>
    <property type="project" value="InterPro"/>
</dbReference>
<keyword evidence="14" id="KW-1185">Reference proteome</keyword>
<dbReference type="GO" id="GO:0005576">
    <property type="term" value="C:extracellular region"/>
    <property type="evidence" value="ECO:0007669"/>
    <property type="project" value="UniProtKB-SubCell"/>
</dbReference>
<feature type="non-terminal residue" evidence="13">
    <location>
        <position position="1"/>
    </location>
</feature>
<dbReference type="Proteomes" id="UP000053700">
    <property type="component" value="Unassembled WGS sequence"/>
</dbReference>
<sequence length="171" mass="20031">KARVLDRRVCKSAFSYATGLATLRRTVEADIVRLRKYEIPIKRVARNLCLDPALIAAIISQESRVGLLLNNGWDQERHKYGLMQVHWDDKYEQQQPFGVWDSEEHINQCSTILVVSINEVRARHPTWTWDQQLRGGICMYRAKMGNVQVYEEDPCDRDNYYANSVIRRAQY</sequence>
<dbReference type="GO" id="GO:0050830">
    <property type="term" value="P:defense response to Gram-positive bacterium"/>
    <property type="evidence" value="ECO:0007669"/>
    <property type="project" value="TreeGrafter"/>
</dbReference>
<keyword evidence="10" id="KW-1015">Disulfide bond</keyword>
<keyword evidence="7" id="KW-0929">Antimicrobial</keyword>
<evidence type="ECO:0000256" key="10">
    <source>
        <dbReference type="ARBA" id="ARBA00023157"/>
    </source>
</evidence>
<keyword evidence="11" id="KW-0326">Glycosidase</keyword>
<evidence type="ECO:0000256" key="11">
    <source>
        <dbReference type="ARBA" id="ARBA00023295"/>
    </source>
</evidence>
<feature type="non-terminal residue" evidence="13">
    <location>
        <position position="171"/>
    </location>
</feature>
<comment type="subcellular location">
    <subcellularLocation>
        <location evidence="2">Secreted</location>
    </subcellularLocation>
</comment>
<dbReference type="PANTHER" id="PTHR31698">
    <property type="entry name" value="LYSOZYME G FAMILY MEMBER"/>
    <property type="match status" value="1"/>
</dbReference>
<dbReference type="EMBL" id="KK423544">
    <property type="protein sequence ID" value="KFQ87178.1"/>
    <property type="molecule type" value="Genomic_DNA"/>
</dbReference>
<dbReference type="GO" id="GO:0031640">
    <property type="term" value="P:killing of cells of another organism"/>
    <property type="evidence" value="ECO:0007669"/>
    <property type="project" value="UniProtKB-KW"/>
</dbReference>
<evidence type="ECO:0000256" key="1">
    <source>
        <dbReference type="ARBA" id="ARBA00000632"/>
    </source>
</evidence>
<dbReference type="EC" id="3.2.1.17" evidence="4"/>
<name>A0A091VC01_PHORB</name>
<evidence type="ECO:0000313" key="13">
    <source>
        <dbReference type="EMBL" id="KFQ87178.1"/>
    </source>
</evidence>
<dbReference type="InterPro" id="IPR002152">
    <property type="entry name" value="Glyco_hydro_23"/>
</dbReference>
<protein>
    <recommendedName>
        <fullName evidence="5">Lysozyme g</fullName>
        <ecNumber evidence="4">3.2.1.17</ecNumber>
    </recommendedName>
    <alternativeName>
        <fullName evidence="12">1,4-beta-N-acetylmuramidase</fullName>
    </alternativeName>
</protein>
<evidence type="ECO:0000256" key="3">
    <source>
        <dbReference type="ARBA" id="ARBA00008902"/>
    </source>
</evidence>
<comment type="catalytic activity">
    <reaction evidence="1">
        <text>Hydrolysis of (1-&gt;4)-beta-linkages between N-acetylmuramic acid and N-acetyl-D-glucosamine residues in a peptidoglycan and between N-acetyl-D-glucosamine residues in chitodextrins.</text>
        <dbReference type="EC" id="3.2.1.17"/>
    </reaction>
</comment>
<evidence type="ECO:0000256" key="4">
    <source>
        <dbReference type="ARBA" id="ARBA00012732"/>
    </source>
</evidence>
<keyword evidence="9" id="KW-0378">Hydrolase</keyword>
<evidence type="ECO:0000256" key="8">
    <source>
        <dbReference type="ARBA" id="ARBA00022638"/>
    </source>
</evidence>
<dbReference type="AlphaFoldDB" id="A0A091VC01"/>
<evidence type="ECO:0000313" key="14">
    <source>
        <dbReference type="Proteomes" id="UP000053700"/>
    </source>
</evidence>
<proteinExistence type="inferred from homology"/>
<dbReference type="PANTHER" id="PTHR31698:SF8">
    <property type="entry name" value="LYSOZYME G-RELATED"/>
    <property type="match status" value="1"/>
</dbReference>
<evidence type="ECO:0000256" key="9">
    <source>
        <dbReference type="ARBA" id="ARBA00022801"/>
    </source>
</evidence>
<dbReference type="PRINTS" id="PR00749">
    <property type="entry name" value="LYSOZYMEG"/>
</dbReference>
<dbReference type="OrthoDB" id="10021790at2759"/>
<organism evidence="13 14">
    <name type="scientific">Phoenicopterus ruber ruber</name>
    <dbReference type="NCBI Taxonomy" id="9218"/>
    <lineage>
        <taxon>Eukaryota</taxon>
        <taxon>Metazoa</taxon>
        <taxon>Chordata</taxon>
        <taxon>Craniata</taxon>
        <taxon>Vertebrata</taxon>
        <taxon>Euteleostomi</taxon>
        <taxon>Archelosauria</taxon>
        <taxon>Archosauria</taxon>
        <taxon>Dinosauria</taxon>
        <taxon>Saurischia</taxon>
        <taxon>Theropoda</taxon>
        <taxon>Coelurosauria</taxon>
        <taxon>Aves</taxon>
        <taxon>Neognathae</taxon>
        <taxon>Neoaves</taxon>
        <taxon>Mirandornithes</taxon>
        <taxon>Phoenicopteriformes</taxon>
        <taxon>Phoenicopteridae</taxon>
        <taxon>Phoenicopterus</taxon>
    </lineage>
</organism>